<keyword evidence="3" id="KW-1185">Reference proteome</keyword>
<dbReference type="Proteomes" id="UP000036873">
    <property type="component" value="Unassembled WGS sequence"/>
</dbReference>
<dbReference type="OrthoDB" id="5242612at2"/>
<dbReference type="RefSeq" id="WP_050741707.1">
    <property type="nucleotide sequence ID" value="NZ_LGYO01000061.1"/>
</dbReference>
<dbReference type="Gene3D" id="3.30.1380.10">
    <property type="match status" value="1"/>
</dbReference>
<organism evidence="2 3">
    <name type="scientific">Acetobacterium bakii</name>
    <dbReference type="NCBI Taxonomy" id="52689"/>
    <lineage>
        <taxon>Bacteria</taxon>
        <taxon>Bacillati</taxon>
        <taxon>Bacillota</taxon>
        <taxon>Clostridia</taxon>
        <taxon>Eubacteriales</taxon>
        <taxon>Eubacteriaceae</taxon>
        <taxon>Acetobacterium</taxon>
    </lineage>
</organism>
<dbReference type="STRING" id="52689.AKG39_17585"/>
<dbReference type="AlphaFoldDB" id="A0A0L6TWI9"/>
<dbReference type="Pfam" id="PF08291">
    <property type="entry name" value="Peptidase_M15_3"/>
    <property type="match status" value="1"/>
</dbReference>
<name>A0A0L6TWI9_9FIRM</name>
<accession>A0A0L6TWI9</accession>
<feature type="domain" description="Peptidase M15A C-terminal" evidence="1">
    <location>
        <begin position="50"/>
        <end position="122"/>
    </location>
</feature>
<evidence type="ECO:0000313" key="3">
    <source>
        <dbReference type="Proteomes" id="UP000036873"/>
    </source>
</evidence>
<comment type="caution">
    <text evidence="2">The sequence shown here is derived from an EMBL/GenBank/DDBJ whole genome shotgun (WGS) entry which is preliminary data.</text>
</comment>
<sequence>MENENKRAHQKLNEDDLYYKLKEQDETIIKNIQPPDYACDCHGKYCNGFPVNVNPVLMEKIEAVQGLVDHPVTVISGVRCEMQNKVMDGSNLSFHKLGRAADIQCDTLGVDGLAEIAESVGLLVIRDYKEGMVHCQWNE</sequence>
<reference evidence="3" key="1">
    <citation type="submission" date="2015-07" db="EMBL/GenBank/DDBJ databases">
        <title>Draft genome sequence of Acetobacterium bakii DSM 8293, a potential psychrophilic chemical producer through syngas fermentation.</title>
        <authorList>
            <person name="Song Y."/>
            <person name="Hwang S."/>
            <person name="Cho B.-K."/>
        </authorList>
    </citation>
    <scope>NUCLEOTIDE SEQUENCE [LARGE SCALE GENOMIC DNA]</scope>
    <source>
        <strain evidence="3">DSM 8239</strain>
    </source>
</reference>
<dbReference type="InterPro" id="IPR009045">
    <property type="entry name" value="Zn_M74/Hedgehog-like"/>
</dbReference>
<protein>
    <recommendedName>
        <fullName evidence="1">Peptidase M15A C-terminal domain-containing protein</fullName>
    </recommendedName>
</protein>
<dbReference type="SUPFAM" id="SSF55166">
    <property type="entry name" value="Hedgehog/DD-peptidase"/>
    <property type="match status" value="1"/>
</dbReference>
<evidence type="ECO:0000259" key="1">
    <source>
        <dbReference type="Pfam" id="PF08291"/>
    </source>
</evidence>
<dbReference type="EMBL" id="LGYO01000061">
    <property type="protein sequence ID" value="KNZ40427.1"/>
    <property type="molecule type" value="Genomic_DNA"/>
</dbReference>
<proteinExistence type="predicted"/>
<gene>
    <name evidence="2" type="ORF">AKG39_17585</name>
</gene>
<evidence type="ECO:0000313" key="2">
    <source>
        <dbReference type="EMBL" id="KNZ40427.1"/>
    </source>
</evidence>
<dbReference type="InterPro" id="IPR013230">
    <property type="entry name" value="Peptidase_M15A_C"/>
</dbReference>